<evidence type="ECO:0000313" key="2">
    <source>
        <dbReference type="Proteomes" id="UP000008460"/>
    </source>
</evidence>
<dbReference type="InterPro" id="IPR016888">
    <property type="entry name" value="UCP028498"/>
</dbReference>
<dbReference type="eggNOG" id="COG4334">
    <property type="taxonomic scope" value="Bacteria"/>
</dbReference>
<accession>F4H2R7</accession>
<dbReference type="AlphaFoldDB" id="F4H2R7"/>
<dbReference type="Proteomes" id="UP000008460">
    <property type="component" value="Chromosome"/>
</dbReference>
<organism evidence="1 2">
    <name type="scientific">Cellulomonas fimi (strain ATCC 484 / DSM 20113 / JCM 1341 / CCUG 24087 / LMG 16345 / NBRC 15513 / NCIMB 8980 / NCTC 7547 / NRS-133)</name>
    <dbReference type="NCBI Taxonomy" id="590998"/>
    <lineage>
        <taxon>Bacteria</taxon>
        <taxon>Bacillati</taxon>
        <taxon>Actinomycetota</taxon>
        <taxon>Actinomycetes</taxon>
        <taxon>Micrococcales</taxon>
        <taxon>Cellulomonadaceae</taxon>
        <taxon>Cellulomonas</taxon>
    </lineage>
</organism>
<protein>
    <submittedName>
        <fullName evidence="1">Uncharacterized conserved protein UCP028498</fullName>
    </submittedName>
</protein>
<keyword evidence="2" id="KW-1185">Reference proteome</keyword>
<gene>
    <name evidence="1" type="ordered locus">Celf_2289</name>
</gene>
<dbReference type="STRING" id="590998.Celf_2289"/>
<reference evidence="1 2" key="1">
    <citation type="submission" date="2011-04" db="EMBL/GenBank/DDBJ databases">
        <title>Complete sequence of Cellulomonas fimi ATCC 484.</title>
        <authorList>
            <consortium name="US DOE Joint Genome Institute"/>
            <person name="Lucas S."/>
            <person name="Han J."/>
            <person name="Lapidus A."/>
            <person name="Cheng J.-F."/>
            <person name="Goodwin L."/>
            <person name="Pitluck S."/>
            <person name="Peters L."/>
            <person name="Chertkov O."/>
            <person name="Detter J.C."/>
            <person name="Han C."/>
            <person name="Tapia R."/>
            <person name="Land M."/>
            <person name="Hauser L."/>
            <person name="Kyrpides N."/>
            <person name="Ivanova N."/>
            <person name="Ovchinnikova G."/>
            <person name="Pagani I."/>
            <person name="Mead D."/>
            <person name="Brumm P."/>
            <person name="Woyke T."/>
        </authorList>
    </citation>
    <scope>NUCLEOTIDE SEQUENCE [LARGE SCALE GENOMIC DNA]</scope>
    <source>
        <strain evidence="2">ATCC 484 / DSM 20113 / JCM 1341 / NBRC 15513 / NCIMB 8980 / NCTC 7547</strain>
    </source>
</reference>
<dbReference type="Pfam" id="PF10012">
    <property type="entry name" value="DUF2255"/>
    <property type="match status" value="1"/>
</dbReference>
<dbReference type="RefSeq" id="WP_013771442.1">
    <property type="nucleotide sequence ID" value="NC_015514.1"/>
</dbReference>
<evidence type="ECO:0000313" key="1">
    <source>
        <dbReference type="EMBL" id="AEE46416.1"/>
    </source>
</evidence>
<dbReference type="EMBL" id="CP002666">
    <property type="protein sequence ID" value="AEE46416.1"/>
    <property type="molecule type" value="Genomic_DNA"/>
</dbReference>
<dbReference type="KEGG" id="cfi:Celf_2289"/>
<name>F4H2R7_CELFA</name>
<sequence length="125" mass="13678">MTTWTTEELDRIGAADEVEVTSYRPDGSVRPAVTIWAVRSGDDVYVRSAYGPDNGWFRRARAAGVGRLRAGGVEREVTFESADPGVHADLDAAYHAKYDRYGPRIVGTVVGPEVVDVTLRLVPRS</sequence>
<dbReference type="HOGENOM" id="CLU_133265_1_0_11"/>
<proteinExistence type="predicted"/>